<accession>A0A6C2USG8</accession>
<evidence type="ECO:0000256" key="9">
    <source>
        <dbReference type="HAMAP-Rule" id="MF_00104"/>
    </source>
</evidence>
<keyword evidence="9" id="KW-0699">rRNA-binding</keyword>
<dbReference type="Pfam" id="PF00035">
    <property type="entry name" value="dsrm"/>
    <property type="match status" value="1"/>
</dbReference>
<dbReference type="SUPFAM" id="SSF54768">
    <property type="entry name" value="dsRNA-binding domain-like"/>
    <property type="match status" value="1"/>
</dbReference>
<evidence type="ECO:0000256" key="1">
    <source>
        <dbReference type="ARBA" id="ARBA00000109"/>
    </source>
</evidence>
<dbReference type="InterPro" id="IPR014720">
    <property type="entry name" value="dsRBD_dom"/>
</dbReference>
<dbReference type="AlphaFoldDB" id="A0A6C2USG8"/>
<evidence type="ECO:0000256" key="8">
    <source>
        <dbReference type="ARBA" id="ARBA00022884"/>
    </source>
</evidence>
<proteinExistence type="inferred from homology"/>
<keyword evidence="9" id="KW-0479">Metal-binding</keyword>
<dbReference type="PROSITE" id="PS50142">
    <property type="entry name" value="RNASE_3_2"/>
    <property type="match status" value="1"/>
</dbReference>
<dbReference type="GO" id="GO:0006397">
    <property type="term" value="P:mRNA processing"/>
    <property type="evidence" value="ECO:0007669"/>
    <property type="project" value="UniProtKB-UniRule"/>
</dbReference>
<dbReference type="GO" id="GO:0005737">
    <property type="term" value="C:cytoplasm"/>
    <property type="evidence" value="ECO:0007669"/>
    <property type="project" value="UniProtKB-SubCell"/>
</dbReference>
<evidence type="ECO:0000256" key="7">
    <source>
        <dbReference type="ARBA" id="ARBA00022801"/>
    </source>
</evidence>
<evidence type="ECO:0000313" key="12">
    <source>
        <dbReference type="EMBL" id="VGO23079.1"/>
    </source>
</evidence>
<evidence type="ECO:0000256" key="3">
    <source>
        <dbReference type="ARBA" id="ARBA00022552"/>
    </source>
</evidence>
<dbReference type="HAMAP" id="MF_00104">
    <property type="entry name" value="RNase_III"/>
    <property type="match status" value="1"/>
</dbReference>
<feature type="active site" evidence="9">
    <location>
        <position position="122"/>
    </location>
</feature>
<keyword evidence="9" id="KW-0819">tRNA processing</keyword>
<keyword evidence="9" id="KW-0460">Magnesium</keyword>
<evidence type="ECO:0000259" key="10">
    <source>
        <dbReference type="PROSITE" id="PS50137"/>
    </source>
</evidence>
<feature type="domain" description="DRBM" evidence="10">
    <location>
        <begin position="160"/>
        <end position="228"/>
    </location>
</feature>
<protein>
    <recommendedName>
        <fullName evidence="9">Ribonuclease 3</fullName>
        <ecNumber evidence="9">3.1.26.3</ecNumber>
    </recommendedName>
    <alternativeName>
        <fullName evidence="9">Ribonuclease III</fullName>
        <shortName evidence="9">RNase III</shortName>
    </alternativeName>
</protein>
<feature type="binding site" evidence="9">
    <location>
        <position position="46"/>
    </location>
    <ligand>
        <name>Mg(2+)</name>
        <dbReference type="ChEBI" id="CHEBI:18420"/>
    </ligand>
</feature>
<dbReference type="Gene3D" id="1.10.1520.10">
    <property type="entry name" value="Ribonuclease III domain"/>
    <property type="match status" value="1"/>
</dbReference>
<keyword evidence="7 9" id="KW-0378">Hydrolase</keyword>
<dbReference type="GO" id="GO:0003725">
    <property type="term" value="F:double-stranded RNA binding"/>
    <property type="evidence" value="ECO:0007669"/>
    <property type="project" value="TreeGrafter"/>
</dbReference>
<dbReference type="PANTHER" id="PTHR11207:SF0">
    <property type="entry name" value="RIBONUCLEASE 3"/>
    <property type="match status" value="1"/>
</dbReference>
<dbReference type="SMART" id="SM00535">
    <property type="entry name" value="RIBOc"/>
    <property type="match status" value="1"/>
</dbReference>
<dbReference type="CDD" id="cd00593">
    <property type="entry name" value="RIBOc"/>
    <property type="match status" value="1"/>
</dbReference>
<comment type="catalytic activity">
    <reaction evidence="1 9">
        <text>Endonucleolytic cleavage to 5'-phosphomonoester.</text>
        <dbReference type="EC" id="3.1.26.3"/>
    </reaction>
</comment>
<dbReference type="InterPro" id="IPR000999">
    <property type="entry name" value="RNase_III_dom"/>
</dbReference>
<dbReference type="GO" id="GO:0010468">
    <property type="term" value="P:regulation of gene expression"/>
    <property type="evidence" value="ECO:0007669"/>
    <property type="project" value="TreeGrafter"/>
</dbReference>
<dbReference type="CDD" id="cd10845">
    <property type="entry name" value="DSRM_RNAse_III_family"/>
    <property type="match status" value="1"/>
</dbReference>
<dbReference type="EC" id="3.1.26.3" evidence="9"/>
<evidence type="ECO:0000256" key="4">
    <source>
        <dbReference type="ARBA" id="ARBA00022664"/>
    </source>
</evidence>
<dbReference type="GO" id="GO:0004525">
    <property type="term" value="F:ribonuclease III activity"/>
    <property type="evidence" value="ECO:0007669"/>
    <property type="project" value="UniProtKB-UniRule"/>
</dbReference>
<dbReference type="PROSITE" id="PS50137">
    <property type="entry name" value="DS_RBD"/>
    <property type="match status" value="1"/>
</dbReference>
<dbReference type="InterPro" id="IPR036389">
    <property type="entry name" value="RNase_III_sf"/>
</dbReference>
<evidence type="ECO:0000313" key="13">
    <source>
        <dbReference type="Proteomes" id="UP000346198"/>
    </source>
</evidence>
<dbReference type="SUPFAM" id="SSF69065">
    <property type="entry name" value="RNase III domain-like"/>
    <property type="match status" value="1"/>
</dbReference>
<evidence type="ECO:0000256" key="6">
    <source>
        <dbReference type="ARBA" id="ARBA00022759"/>
    </source>
</evidence>
<dbReference type="GO" id="GO:0019843">
    <property type="term" value="F:rRNA binding"/>
    <property type="evidence" value="ECO:0007669"/>
    <property type="project" value="UniProtKB-KW"/>
</dbReference>
<dbReference type="GO" id="GO:0046872">
    <property type="term" value="F:metal ion binding"/>
    <property type="evidence" value="ECO:0007669"/>
    <property type="project" value="UniProtKB-KW"/>
</dbReference>
<evidence type="ECO:0000259" key="11">
    <source>
        <dbReference type="PROSITE" id="PS50142"/>
    </source>
</evidence>
<dbReference type="NCBIfam" id="TIGR02191">
    <property type="entry name" value="RNaseIII"/>
    <property type="match status" value="1"/>
</dbReference>
<feature type="domain" description="RNase III" evidence="11">
    <location>
        <begin position="5"/>
        <end position="133"/>
    </location>
</feature>
<evidence type="ECO:0000256" key="2">
    <source>
        <dbReference type="ARBA" id="ARBA00010183"/>
    </source>
</evidence>
<reference evidence="12 13" key="1">
    <citation type="submission" date="2019-04" db="EMBL/GenBank/DDBJ databases">
        <authorList>
            <person name="Van Vliet M D."/>
        </authorList>
    </citation>
    <scope>NUCLEOTIDE SEQUENCE [LARGE SCALE GENOMIC DNA]</scope>
    <source>
        <strain evidence="12 13">F21</strain>
    </source>
</reference>
<dbReference type="FunFam" id="1.10.1520.10:FF:000001">
    <property type="entry name" value="Ribonuclease 3"/>
    <property type="match status" value="1"/>
</dbReference>
<keyword evidence="3 9" id="KW-0698">rRNA processing</keyword>
<comment type="function">
    <text evidence="9">Digests double-stranded RNA. Involved in the processing of primary rRNA transcript to yield the immediate precursors to the large and small rRNAs (23S and 16S). Processes some mRNAs, and tRNAs when they are encoded in the rRNA operon. Processes pre-crRNA and tracrRNA of type II CRISPR loci if present in the organism.</text>
</comment>
<dbReference type="RefSeq" id="WP_136065146.1">
    <property type="nucleotide sequence ID" value="NZ_CAAHFH010000003.1"/>
</dbReference>
<dbReference type="GO" id="GO:0006364">
    <property type="term" value="P:rRNA processing"/>
    <property type="evidence" value="ECO:0007669"/>
    <property type="project" value="UniProtKB-UniRule"/>
</dbReference>
<comment type="subcellular location">
    <subcellularLocation>
        <location evidence="9">Cytoplasm</location>
    </subcellularLocation>
</comment>
<keyword evidence="5 9" id="KW-0540">Nuclease</keyword>
<gene>
    <name evidence="9 12" type="primary">rnc</name>
    <name evidence="12" type="ORF">SCARR_05181</name>
</gene>
<keyword evidence="8 9" id="KW-0694">RNA-binding</keyword>
<name>A0A6C2USG8_9BACT</name>
<keyword evidence="9" id="KW-0963">Cytoplasm</keyword>
<dbReference type="Gene3D" id="3.30.160.20">
    <property type="match status" value="1"/>
</dbReference>
<feature type="active site" evidence="9">
    <location>
        <position position="50"/>
    </location>
</feature>
<dbReference type="EMBL" id="CAAHFH010000003">
    <property type="protein sequence ID" value="VGO23079.1"/>
    <property type="molecule type" value="Genomic_DNA"/>
</dbReference>
<dbReference type="SMART" id="SM00358">
    <property type="entry name" value="DSRM"/>
    <property type="match status" value="1"/>
</dbReference>
<feature type="binding site" evidence="9">
    <location>
        <position position="122"/>
    </location>
    <ligand>
        <name>Mg(2+)</name>
        <dbReference type="ChEBI" id="CHEBI:18420"/>
    </ligand>
</feature>
<feature type="binding site" evidence="9">
    <location>
        <position position="119"/>
    </location>
    <ligand>
        <name>Mg(2+)</name>
        <dbReference type="ChEBI" id="CHEBI:18420"/>
    </ligand>
</feature>
<sequence>MMASYRKLEQAVGYRFKKKALLELALTHPSFRYEDKDSSDDNQRLEYLGDAVLSLIAAEHLFKNNPEAREGDMSKLRSRLTQDRKLAQIGAKAGIGEFLMLGRGEKLNGGAKRASNLADAVEAIIGAAWIDGGARAVNKIFKKIFLPELEELDESSEKSNPKGNLQEYAQSHDFDIPEYETVETAGPEHDRIFTVEVKACGKSWKASAGSKREGERKAAFLALEELRKTTKQPAE</sequence>
<comment type="cofactor">
    <cofactor evidence="9">
        <name>Mg(2+)</name>
        <dbReference type="ChEBI" id="CHEBI:18420"/>
    </cofactor>
</comment>
<organism evidence="12 13">
    <name type="scientific">Pontiella sulfatireligans</name>
    <dbReference type="NCBI Taxonomy" id="2750658"/>
    <lineage>
        <taxon>Bacteria</taxon>
        <taxon>Pseudomonadati</taxon>
        <taxon>Kiritimatiellota</taxon>
        <taxon>Kiritimatiellia</taxon>
        <taxon>Kiritimatiellales</taxon>
        <taxon>Pontiellaceae</taxon>
        <taxon>Pontiella</taxon>
    </lineage>
</organism>
<dbReference type="PROSITE" id="PS00517">
    <property type="entry name" value="RNASE_3_1"/>
    <property type="match status" value="1"/>
</dbReference>
<comment type="similarity">
    <text evidence="2">Belongs to the ribonuclease III family.</text>
</comment>
<dbReference type="PANTHER" id="PTHR11207">
    <property type="entry name" value="RIBONUCLEASE III"/>
    <property type="match status" value="1"/>
</dbReference>
<keyword evidence="13" id="KW-1185">Reference proteome</keyword>
<keyword evidence="4 9" id="KW-0507">mRNA processing</keyword>
<comment type="subunit">
    <text evidence="9">Homodimer.</text>
</comment>
<dbReference type="Pfam" id="PF14622">
    <property type="entry name" value="Ribonucleas_3_3"/>
    <property type="match status" value="1"/>
</dbReference>
<evidence type="ECO:0000256" key="5">
    <source>
        <dbReference type="ARBA" id="ARBA00022722"/>
    </source>
</evidence>
<keyword evidence="6 9" id="KW-0255">Endonuclease</keyword>
<dbReference type="GO" id="GO:0008033">
    <property type="term" value="P:tRNA processing"/>
    <property type="evidence" value="ECO:0007669"/>
    <property type="project" value="UniProtKB-KW"/>
</dbReference>
<dbReference type="InterPro" id="IPR011907">
    <property type="entry name" value="RNase_III"/>
</dbReference>
<dbReference type="Proteomes" id="UP000346198">
    <property type="component" value="Unassembled WGS sequence"/>
</dbReference>